<protein>
    <submittedName>
        <fullName evidence="2">Helix-turn-helix transcriptional regulator</fullName>
    </submittedName>
</protein>
<dbReference type="Proteomes" id="UP000218238">
    <property type="component" value="Unassembled WGS sequence"/>
</dbReference>
<dbReference type="InterPro" id="IPR036388">
    <property type="entry name" value="WH-like_DNA-bd_sf"/>
</dbReference>
<accession>A0A2A2TGN2</accession>
<reference evidence="2 3" key="1">
    <citation type="submission" date="2017-08" db="EMBL/GenBank/DDBJ databases">
        <title>Draft genome sequence of filamentous cyanobacterium Calothrix elsteri CCALA 953.</title>
        <authorList>
            <person name="Gagunashvili A.N."/>
            <person name="Elster J."/>
            <person name="Andresson O.S."/>
        </authorList>
    </citation>
    <scope>NUCLEOTIDE SEQUENCE [LARGE SCALE GENOMIC DNA]</scope>
    <source>
        <strain evidence="2 3">CCALA 953</strain>
    </source>
</reference>
<dbReference type="SUPFAM" id="SSF46894">
    <property type="entry name" value="C-terminal effector domain of the bipartite response regulators"/>
    <property type="match status" value="1"/>
</dbReference>
<dbReference type="CDD" id="cd06170">
    <property type="entry name" value="LuxR_C_like"/>
    <property type="match status" value="1"/>
</dbReference>
<dbReference type="OrthoDB" id="9797341at2"/>
<dbReference type="GO" id="GO:0003677">
    <property type="term" value="F:DNA binding"/>
    <property type="evidence" value="ECO:0007669"/>
    <property type="project" value="InterPro"/>
</dbReference>
<dbReference type="Gene3D" id="1.10.10.10">
    <property type="entry name" value="Winged helix-like DNA-binding domain superfamily/Winged helix DNA-binding domain"/>
    <property type="match status" value="1"/>
</dbReference>
<dbReference type="Pfam" id="PF00196">
    <property type="entry name" value="GerE"/>
    <property type="match status" value="1"/>
</dbReference>
<dbReference type="InterPro" id="IPR016032">
    <property type="entry name" value="Sig_transdc_resp-reg_C-effctor"/>
</dbReference>
<name>A0A2A2TGN2_9CYAN</name>
<dbReference type="RefSeq" id="WP_095722912.1">
    <property type="nucleotide sequence ID" value="NZ_NTFS01000200.1"/>
</dbReference>
<sequence>MIVLSNIQSQTVVKPEKQNNLSYNNVHKSSFFKEVVEGFQDGILILTNSGQLVFANSSACRFCEQISKYHDNDDSNINVSDRNVADGIWEICKPLVENNNYCHSNIILSDEIVLSNSTILRVRVRWLDINKFNYPCLLVTLENRDDSIKNIALFEVKKYQLTPREAEIWHLYRSHYSYKKIAVQLFITINTVKKHMKNIHAKRQDYSKNNAC</sequence>
<organism evidence="2 3">
    <name type="scientific">Brunnivagina elsteri CCALA 953</name>
    <dbReference type="NCBI Taxonomy" id="987040"/>
    <lineage>
        <taxon>Bacteria</taxon>
        <taxon>Bacillati</taxon>
        <taxon>Cyanobacteriota</taxon>
        <taxon>Cyanophyceae</taxon>
        <taxon>Nostocales</taxon>
        <taxon>Calotrichaceae</taxon>
        <taxon>Brunnivagina</taxon>
    </lineage>
</organism>
<evidence type="ECO:0000313" key="2">
    <source>
        <dbReference type="EMBL" id="PAX52788.1"/>
    </source>
</evidence>
<gene>
    <name evidence="2" type="ORF">CK510_17415</name>
</gene>
<feature type="domain" description="HTH luxR-type" evidence="1">
    <location>
        <begin position="160"/>
        <end position="202"/>
    </location>
</feature>
<comment type="caution">
    <text evidence="2">The sequence shown here is derived from an EMBL/GenBank/DDBJ whole genome shotgun (WGS) entry which is preliminary data.</text>
</comment>
<dbReference type="GO" id="GO:0006355">
    <property type="term" value="P:regulation of DNA-templated transcription"/>
    <property type="evidence" value="ECO:0007669"/>
    <property type="project" value="InterPro"/>
</dbReference>
<evidence type="ECO:0000313" key="3">
    <source>
        <dbReference type="Proteomes" id="UP000218238"/>
    </source>
</evidence>
<evidence type="ECO:0000259" key="1">
    <source>
        <dbReference type="Pfam" id="PF00196"/>
    </source>
</evidence>
<keyword evidence="3" id="KW-1185">Reference proteome</keyword>
<proteinExistence type="predicted"/>
<dbReference type="EMBL" id="NTFS01000200">
    <property type="protein sequence ID" value="PAX52788.1"/>
    <property type="molecule type" value="Genomic_DNA"/>
</dbReference>
<dbReference type="InterPro" id="IPR000792">
    <property type="entry name" value="Tscrpt_reg_LuxR_C"/>
</dbReference>
<dbReference type="AlphaFoldDB" id="A0A2A2TGN2"/>